<dbReference type="PANTHER" id="PTHR11465">
    <property type="entry name" value="CATALASE"/>
    <property type="match status" value="1"/>
</dbReference>
<protein>
    <recommendedName>
        <fullName evidence="1">Catalase core domain-containing protein</fullName>
    </recommendedName>
</protein>
<sequence length="335" mass="38326">MPVSENQQINKVADELVDVIRRGYGDVSTKLRPVHARGQLVKGIFVPSEAAKHLSKAPIFKQASTQLLARFSCDTGYKDIKDNDVDANPRGLAVRFLLSEDGHTHYDMITNTAIGFPVNRGEGFRDMFRYKLGEITWEQLIKVWPFVPWYTRNRKPLWPMSFATEQWHGIHCFTLDSEDGKKTYFRTRLVSPQGVMKMGEEEAKEKSGTYLFDNLEERLSAKPPKPIVYNWMAQIADPEKDSLNDSSSEWPEDREFVNLGVFTFDRLWTMDQGSTPGRDQERLIFDPKPRYMDGIGVSDDPIIEMRTSVYLKSGLIRREANGVAGRDTDGHRVGQ</sequence>
<reference evidence="2" key="1">
    <citation type="submission" date="2023-07" db="EMBL/GenBank/DDBJ databases">
        <title>Black Yeasts Isolated from many extreme environments.</title>
        <authorList>
            <person name="Coleine C."/>
            <person name="Stajich J.E."/>
            <person name="Selbmann L."/>
        </authorList>
    </citation>
    <scope>NUCLEOTIDE SEQUENCE</scope>
    <source>
        <strain evidence="2">CCFEE 5485</strain>
    </source>
</reference>
<dbReference type="Pfam" id="PF00199">
    <property type="entry name" value="Catalase"/>
    <property type="match status" value="1"/>
</dbReference>
<dbReference type="Proteomes" id="UP001274830">
    <property type="component" value="Unassembled WGS sequence"/>
</dbReference>
<dbReference type="GO" id="GO:0042542">
    <property type="term" value="P:response to hydrogen peroxide"/>
    <property type="evidence" value="ECO:0007669"/>
    <property type="project" value="TreeGrafter"/>
</dbReference>
<accession>A0AAE0WWI8</accession>
<dbReference type="GO" id="GO:0020037">
    <property type="term" value="F:heme binding"/>
    <property type="evidence" value="ECO:0007669"/>
    <property type="project" value="InterPro"/>
</dbReference>
<dbReference type="GO" id="GO:0005739">
    <property type="term" value="C:mitochondrion"/>
    <property type="evidence" value="ECO:0007669"/>
    <property type="project" value="TreeGrafter"/>
</dbReference>
<dbReference type="EMBL" id="JAUTXT010000002">
    <property type="protein sequence ID" value="KAK3679249.1"/>
    <property type="molecule type" value="Genomic_DNA"/>
</dbReference>
<dbReference type="Gene3D" id="2.40.180.10">
    <property type="entry name" value="Catalase core domain"/>
    <property type="match status" value="1"/>
</dbReference>
<keyword evidence="3" id="KW-1185">Reference proteome</keyword>
<dbReference type="GO" id="GO:0042744">
    <property type="term" value="P:hydrogen peroxide catabolic process"/>
    <property type="evidence" value="ECO:0007669"/>
    <property type="project" value="TreeGrafter"/>
</dbReference>
<dbReference type="Gene3D" id="1.20.1280.120">
    <property type="match status" value="1"/>
</dbReference>
<dbReference type="GO" id="GO:0004096">
    <property type="term" value="F:catalase activity"/>
    <property type="evidence" value="ECO:0007669"/>
    <property type="project" value="InterPro"/>
</dbReference>
<dbReference type="SMART" id="SM01060">
    <property type="entry name" value="Catalase"/>
    <property type="match status" value="1"/>
</dbReference>
<dbReference type="InterPro" id="IPR011614">
    <property type="entry name" value="Catalase_core"/>
</dbReference>
<dbReference type="InterPro" id="IPR018028">
    <property type="entry name" value="Catalase"/>
</dbReference>
<proteinExistence type="predicted"/>
<evidence type="ECO:0000313" key="2">
    <source>
        <dbReference type="EMBL" id="KAK3679249.1"/>
    </source>
</evidence>
<dbReference type="PROSITE" id="PS51402">
    <property type="entry name" value="CATALASE_3"/>
    <property type="match status" value="1"/>
</dbReference>
<comment type="caution">
    <text evidence="2">The sequence shown here is derived from an EMBL/GenBank/DDBJ whole genome shotgun (WGS) entry which is preliminary data.</text>
</comment>
<feature type="domain" description="Catalase core" evidence="1">
    <location>
        <begin position="1"/>
        <end position="335"/>
    </location>
</feature>
<dbReference type="AlphaFoldDB" id="A0AAE0WWI8"/>
<dbReference type="SUPFAM" id="SSF56634">
    <property type="entry name" value="Heme-dependent catalase-like"/>
    <property type="match status" value="1"/>
</dbReference>
<gene>
    <name evidence="2" type="ORF">LTR78_000810</name>
</gene>
<dbReference type="PANTHER" id="PTHR11465:SF62">
    <property type="entry name" value="CATALASE T"/>
    <property type="match status" value="1"/>
</dbReference>
<name>A0AAE0WWI8_9PEZI</name>
<dbReference type="GO" id="GO:0005777">
    <property type="term" value="C:peroxisome"/>
    <property type="evidence" value="ECO:0007669"/>
    <property type="project" value="TreeGrafter"/>
</dbReference>
<organism evidence="2 3">
    <name type="scientific">Recurvomyces mirabilis</name>
    <dbReference type="NCBI Taxonomy" id="574656"/>
    <lineage>
        <taxon>Eukaryota</taxon>
        <taxon>Fungi</taxon>
        <taxon>Dikarya</taxon>
        <taxon>Ascomycota</taxon>
        <taxon>Pezizomycotina</taxon>
        <taxon>Dothideomycetes</taxon>
        <taxon>Dothideomycetidae</taxon>
        <taxon>Mycosphaerellales</taxon>
        <taxon>Teratosphaeriaceae</taxon>
        <taxon>Recurvomyces</taxon>
    </lineage>
</organism>
<evidence type="ECO:0000259" key="1">
    <source>
        <dbReference type="SMART" id="SM01060"/>
    </source>
</evidence>
<dbReference type="InterPro" id="IPR020835">
    <property type="entry name" value="Catalase_sf"/>
</dbReference>
<evidence type="ECO:0000313" key="3">
    <source>
        <dbReference type="Proteomes" id="UP001274830"/>
    </source>
</evidence>